<comment type="caution">
    <text evidence="11">The sequence shown here is derived from an EMBL/GenBank/DDBJ whole genome shotgun (WGS) entry which is preliminary data.</text>
</comment>
<dbReference type="GO" id="GO:0002949">
    <property type="term" value="P:tRNA threonylcarbamoyladenosine modification"/>
    <property type="evidence" value="ECO:0007669"/>
    <property type="project" value="InterPro"/>
</dbReference>
<dbReference type="PANTHER" id="PTHR33540">
    <property type="entry name" value="TRNA THREONYLCARBAMOYLADENOSINE BIOSYNTHESIS PROTEIN TSAE"/>
    <property type="match status" value="1"/>
</dbReference>
<dbReference type="GO" id="GO:0005737">
    <property type="term" value="C:cytoplasm"/>
    <property type="evidence" value="ECO:0007669"/>
    <property type="project" value="UniProtKB-SubCell"/>
</dbReference>
<proteinExistence type="inferred from homology"/>
<dbReference type="PANTHER" id="PTHR33540:SF2">
    <property type="entry name" value="TRNA THREONYLCARBAMOYLADENOSINE BIOSYNTHESIS PROTEIN TSAE"/>
    <property type="match status" value="1"/>
</dbReference>
<dbReference type="GO" id="GO:0046872">
    <property type="term" value="F:metal ion binding"/>
    <property type="evidence" value="ECO:0007669"/>
    <property type="project" value="UniProtKB-KW"/>
</dbReference>
<dbReference type="Pfam" id="PF02367">
    <property type="entry name" value="TsaE"/>
    <property type="match status" value="1"/>
</dbReference>
<comment type="subcellular location">
    <subcellularLocation>
        <location evidence="1">Cytoplasm</location>
    </subcellularLocation>
</comment>
<keyword evidence="6" id="KW-0479">Metal-binding</keyword>
<evidence type="ECO:0000256" key="7">
    <source>
        <dbReference type="ARBA" id="ARBA00022741"/>
    </source>
</evidence>
<accession>A0A8J7Q6N9</accession>
<sequence length="152" mass="16866">MIFPFVKQTKNDAETRAVAALFAAEVSAGQVILLQGDLGAGKTTFVRGFCEGLEPDKAWEVDSPTYTIVNHYPIGPGIDHIDLYRLEGPEALESIDLDGILASDTLTFIEWPERLADYGLTKVHFLIKIEQSRPSIRDIRILKLPQNAIQTV</sequence>
<dbReference type="InterPro" id="IPR003442">
    <property type="entry name" value="T6A_TsaE"/>
</dbReference>
<evidence type="ECO:0000256" key="5">
    <source>
        <dbReference type="ARBA" id="ARBA00022694"/>
    </source>
</evidence>
<protein>
    <recommendedName>
        <fullName evidence="3">tRNA threonylcarbamoyladenosine biosynthesis protein TsaE</fullName>
    </recommendedName>
    <alternativeName>
        <fullName evidence="10">t(6)A37 threonylcarbamoyladenosine biosynthesis protein TsaE</fullName>
    </alternativeName>
</protein>
<organism evidence="11 12">
    <name type="scientific">Acanthopleuribacter pedis</name>
    <dbReference type="NCBI Taxonomy" id="442870"/>
    <lineage>
        <taxon>Bacteria</taxon>
        <taxon>Pseudomonadati</taxon>
        <taxon>Acidobacteriota</taxon>
        <taxon>Holophagae</taxon>
        <taxon>Acanthopleuribacterales</taxon>
        <taxon>Acanthopleuribacteraceae</taxon>
        <taxon>Acanthopleuribacter</taxon>
    </lineage>
</organism>
<evidence type="ECO:0000256" key="2">
    <source>
        <dbReference type="ARBA" id="ARBA00007599"/>
    </source>
</evidence>
<dbReference type="SUPFAM" id="SSF52540">
    <property type="entry name" value="P-loop containing nucleoside triphosphate hydrolases"/>
    <property type="match status" value="1"/>
</dbReference>
<evidence type="ECO:0000256" key="9">
    <source>
        <dbReference type="ARBA" id="ARBA00022842"/>
    </source>
</evidence>
<evidence type="ECO:0000256" key="10">
    <source>
        <dbReference type="ARBA" id="ARBA00032441"/>
    </source>
</evidence>
<dbReference type="Gene3D" id="3.40.50.300">
    <property type="entry name" value="P-loop containing nucleotide triphosphate hydrolases"/>
    <property type="match status" value="1"/>
</dbReference>
<gene>
    <name evidence="11" type="primary">tsaE</name>
    <name evidence="11" type="ORF">J3U88_11930</name>
</gene>
<evidence type="ECO:0000256" key="6">
    <source>
        <dbReference type="ARBA" id="ARBA00022723"/>
    </source>
</evidence>
<evidence type="ECO:0000256" key="1">
    <source>
        <dbReference type="ARBA" id="ARBA00004496"/>
    </source>
</evidence>
<name>A0A8J7Q6N9_9BACT</name>
<keyword evidence="5" id="KW-0819">tRNA processing</keyword>
<comment type="similarity">
    <text evidence="2">Belongs to the TsaE family.</text>
</comment>
<dbReference type="GO" id="GO:0005524">
    <property type="term" value="F:ATP binding"/>
    <property type="evidence" value="ECO:0007669"/>
    <property type="project" value="UniProtKB-KW"/>
</dbReference>
<evidence type="ECO:0000256" key="4">
    <source>
        <dbReference type="ARBA" id="ARBA00022490"/>
    </source>
</evidence>
<dbReference type="Proteomes" id="UP000664417">
    <property type="component" value="Unassembled WGS sequence"/>
</dbReference>
<dbReference type="RefSeq" id="WP_207858990.1">
    <property type="nucleotide sequence ID" value="NZ_JAFREP010000008.1"/>
</dbReference>
<reference evidence="11" key="1">
    <citation type="submission" date="2021-03" db="EMBL/GenBank/DDBJ databases">
        <authorList>
            <person name="Wang G."/>
        </authorList>
    </citation>
    <scope>NUCLEOTIDE SEQUENCE</scope>
    <source>
        <strain evidence="11">KCTC 12899</strain>
    </source>
</reference>
<keyword evidence="4" id="KW-0963">Cytoplasm</keyword>
<dbReference type="InterPro" id="IPR027417">
    <property type="entry name" value="P-loop_NTPase"/>
</dbReference>
<evidence type="ECO:0000313" key="12">
    <source>
        <dbReference type="Proteomes" id="UP000664417"/>
    </source>
</evidence>
<keyword evidence="8" id="KW-0067">ATP-binding</keyword>
<dbReference type="NCBIfam" id="TIGR00150">
    <property type="entry name" value="T6A_YjeE"/>
    <property type="match status" value="1"/>
</dbReference>
<dbReference type="AlphaFoldDB" id="A0A8J7Q6N9"/>
<keyword evidence="9" id="KW-0460">Magnesium</keyword>
<keyword evidence="7" id="KW-0547">Nucleotide-binding</keyword>
<dbReference type="EMBL" id="JAFREP010000008">
    <property type="protein sequence ID" value="MBO1319171.1"/>
    <property type="molecule type" value="Genomic_DNA"/>
</dbReference>
<evidence type="ECO:0000256" key="8">
    <source>
        <dbReference type="ARBA" id="ARBA00022840"/>
    </source>
</evidence>
<evidence type="ECO:0000256" key="3">
    <source>
        <dbReference type="ARBA" id="ARBA00019010"/>
    </source>
</evidence>
<evidence type="ECO:0000313" key="11">
    <source>
        <dbReference type="EMBL" id="MBO1319171.1"/>
    </source>
</evidence>
<keyword evidence="12" id="KW-1185">Reference proteome</keyword>